<dbReference type="FunFam" id="1.20.1070.10:FF:000001">
    <property type="entry name" value="Olfactory receptor"/>
    <property type="match status" value="1"/>
</dbReference>
<comment type="similarity">
    <text evidence="9">Belongs to the G-protein coupled receptor 1 family.</text>
</comment>
<dbReference type="Proteomes" id="UP000694380">
    <property type="component" value="Unplaced"/>
</dbReference>
<feature type="transmembrane region" description="Helical" evidence="10">
    <location>
        <begin position="401"/>
        <end position="421"/>
    </location>
</feature>
<dbReference type="GeneTree" id="ENSGT01150000286970"/>
<evidence type="ECO:0000256" key="9">
    <source>
        <dbReference type="RuleBase" id="RU000688"/>
    </source>
</evidence>
<accession>A0A8C3H4Y4</accession>
<keyword evidence="6 10" id="KW-1133">Transmembrane helix</keyword>
<dbReference type="OMA" id="INITVME"/>
<evidence type="ECO:0000259" key="11">
    <source>
        <dbReference type="PROSITE" id="PS50262"/>
    </source>
</evidence>
<protein>
    <recommendedName>
        <fullName evidence="11">G-protein coupled receptors family 1 profile domain-containing protein</fullName>
    </recommendedName>
</protein>
<dbReference type="Pfam" id="PF13853">
    <property type="entry name" value="7tm_4"/>
    <property type="match status" value="1"/>
</dbReference>
<evidence type="ECO:0000256" key="7">
    <source>
        <dbReference type="ARBA" id="ARBA00023136"/>
    </source>
</evidence>
<dbReference type="InterPro" id="IPR000276">
    <property type="entry name" value="GPCR_Rhodpsn"/>
</dbReference>
<proteinExistence type="inferred from homology"/>
<name>A0A8C3H4Y4_CHRPI</name>
<feature type="domain" description="G-protein coupled receptors family 1 profile" evidence="11">
    <location>
        <begin position="170"/>
        <end position="419"/>
    </location>
</feature>
<evidence type="ECO:0000313" key="13">
    <source>
        <dbReference type="Proteomes" id="UP000694380"/>
    </source>
</evidence>
<dbReference type="AlphaFoldDB" id="A0A8C3H4Y4"/>
<sequence>LPLWNHIMMGKYLPSLILFWVFGQLFLVTYIVILAGNLLIIVLTLADPALHTPMYFFLRNLSFLEMCYTSVNVPKMLWNLLSGDKTISFIGCAVQTYFTFFLGGSECFLLASMAYDRYAAICKPLHYPVVMNRKVSTGLAAGSWLSGLLITTITGFFLLCFSDIPITLAGNLLIIVLTLADPALHTPMYFFLRNLSFLEMCYTSVNVPKMLWNLVSGDKTISFIGCAVQTYFTFFLGGSECFLLASMAYDRYAAICKPLHYPVVMNRKVSTGLAAGSWLSGLLMSFGHTSMVFTLPFCRSHEINHFFCDIPPLLKLACGDTSSNEMAVFMAALFFGTFPFMLILMSYVCIISTILRMPSREGRRKFFSTCSSHLMVVTLFYGSTCIMYLKPNSSYTPDTDKFLSLFYTVITPMLNPIIYSLRNKEVKGAFWRMEYD</sequence>
<feature type="transmembrane region" description="Helical" evidence="10">
    <location>
        <begin position="86"/>
        <end position="115"/>
    </location>
</feature>
<dbReference type="GO" id="GO:0005886">
    <property type="term" value="C:plasma membrane"/>
    <property type="evidence" value="ECO:0007669"/>
    <property type="project" value="UniProtKB-SubCell"/>
</dbReference>
<keyword evidence="9" id="KW-0297">G-protein coupled receptor</keyword>
<reference evidence="12" key="2">
    <citation type="submission" date="2025-09" db="UniProtKB">
        <authorList>
            <consortium name="Ensembl"/>
        </authorList>
    </citation>
    <scope>IDENTIFICATION</scope>
</reference>
<feature type="transmembrane region" description="Helical" evidence="10">
    <location>
        <begin position="135"/>
        <end position="160"/>
    </location>
</feature>
<dbReference type="PROSITE" id="PS00237">
    <property type="entry name" value="G_PROTEIN_RECEP_F1_1"/>
    <property type="match status" value="1"/>
</dbReference>
<dbReference type="Ensembl" id="ENSCPBT00000000811.1">
    <property type="protein sequence ID" value="ENSCPBP00000000638.1"/>
    <property type="gene ID" value="ENSCPBG00000000529.1"/>
</dbReference>
<keyword evidence="4 9" id="KW-0812">Transmembrane</keyword>
<dbReference type="PROSITE" id="PS50262">
    <property type="entry name" value="G_PROTEIN_RECEP_F1_2"/>
    <property type="match status" value="2"/>
</dbReference>
<dbReference type="Pfam" id="PF00001">
    <property type="entry name" value="7tm_1"/>
    <property type="match status" value="1"/>
</dbReference>
<evidence type="ECO:0000256" key="3">
    <source>
        <dbReference type="ARBA" id="ARBA00022606"/>
    </source>
</evidence>
<evidence type="ECO:0000256" key="4">
    <source>
        <dbReference type="ARBA" id="ARBA00022692"/>
    </source>
</evidence>
<dbReference type="Gene3D" id="1.20.1070.10">
    <property type="entry name" value="Rhodopsin 7-helix transmembrane proteins"/>
    <property type="match status" value="2"/>
</dbReference>
<feature type="transmembrane region" description="Helical" evidence="10">
    <location>
        <begin position="269"/>
        <end position="287"/>
    </location>
</feature>
<keyword evidence="3" id="KW-0716">Sensory transduction</keyword>
<dbReference type="PRINTS" id="PR00245">
    <property type="entry name" value="OLFACTORYR"/>
</dbReference>
<evidence type="ECO:0000313" key="12">
    <source>
        <dbReference type="Ensembl" id="ENSCPBP00000000638.1"/>
    </source>
</evidence>
<dbReference type="FunFam" id="1.20.1070.10:FF:000410">
    <property type="entry name" value="Olfactory receptor 1348"/>
    <property type="match status" value="1"/>
</dbReference>
<feature type="transmembrane region" description="Helical" evidence="10">
    <location>
        <begin position="172"/>
        <end position="192"/>
    </location>
</feature>
<feature type="domain" description="G-protein coupled receptors family 1 profile" evidence="11">
    <location>
        <begin position="36"/>
        <end position="151"/>
    </location>
</feature>
<dbReference type="InterPro" id="IPR000725">
    <property type="entry name" value="Olfact_rcpt"/>
</dbReference>
<reference evidence="12" key="1">
    <citation type="submission" date="2025-08" db="UniProtKB">
        <authorList>
            <consortium name="Ensembl"/>
        </authorList>
    </citation>
    <scope>IDENTIFICATION</scope>
</reference>
<comment type="subcellular location">
    <subcellularLocation>
        <location evidence="1">Cell membrane</location>
        <topology evidence="1">Multi-pass membrane protein</topology>
    </subcellularLocation>
</comment>
<evidence type="ECO:0000256" key="6">
    <source>
        <dbReference type="ARBA" id="ARBA00022989"/>
    </source>
</evidence>
<dbReference type="CDD" id="cd15225">
    <property type="entry name" value="7tmA_OR10A-like"/>
    <property type="match status" value="1"/>
</dbReference>
<feature type="transmembrane region" description="Helical" evidence="10">
    <location>
        <begin position="366"/>
        <end position="389"/>
    </location>
</feature>
<evidence type="ECO:0000256" key="8">
    <source>
        <dbReference type="ARBA" id="ARBA00023224"/>
    </source>
</evidence>
<feature type="transmembrane region" description="Helical" evidence="10">
    <location>
        <begin position="329"/>
        <end position="354"/>
    </location>
</feature>
<dbReference type="GO" id="GO:0004930">
    <property type="term" value="F:G protein-coupled receptor activity"/>
    <property type="evidence" value="ECO:0007669"/>
    <property type="project" value="UniProtKB-KW"/>
</dbReference>
<keyword evidence="9" id="KW-0675">Receptor</keyword>
<evidence type="ECO:0000256" key="10">
    <source>
        <dbReference type="SAM" id="Phobius"/>
    </source>
</evidence>
<evidence type="ECO:0000256" key="2">
    <source>
        <dbReference type="ARBA" id="ARBA00022475"/>
    </source>
</evidence>
<feature type="transmembrane region" description="Helical" evidence="10">
    <location>
        <begin position="221"/>
        <end position="249"/>
    </location>
</feature>
<dbReference type="PANTHER" id="PTHR26453">
    <property type="entry name" value="OLFACTORY RECEPTOR"/>
    <property type="match status" value="1"/>
</dbReference>
<organism evidence="12 13">
    <name type="scientific">Chrysemys picta bellii</name>
    <name type="common">Western painted turtle</name>
    <name type="synonym">Emys bellii</name>
    <dbReference type="NCBI Taxonomy" id="8478"/>
    <lineage>
        <taxon>Eukaryota</taxon>
        <taxon>Metazoa</taxon>
        <taxon>Chordata</taxon>
        <taxon>Craniata</taxon>
        <taxon>Vertebrata</taxon>
        <taxon>Euteleostomi</taxon>
        <taxon>Archelosauria</taxon>
        <taxon>Testudinata</taxon>
        <taxon>Testudines</taxon>
        <taxon>Cryptodira</taxon>
        <taxon>Durocryptodira</taxon>
        <taxon>Testudinoidea</taxon>
        <taxon>Emydidae</taxon>
        <taxon>Chrysemys</taxon>
    </lineage>
</organism>
<dbReference type="SUPFAM" id="SSF81321">
    <property type="entry name" value="Family A G protein-coupled receptor-like"/>
    <property type="match status" value="2"/>
</dbReference>
<keyword evidence="2" id="KW-1003">Cell membrane</keyword>
<dbReference type="CDD" id="cd00637">
    <property type="entry name" value="7tm_classA_rhodopsin-like"/>
    <property type="match status" value="1"/>
</dbReference>
<keyword evidence="7 10" id="KW-0472">Membrane</keyword>
<dbReference type="InterPro" id="IPR017452">
    <property type="entry name" value="GPCR_Rhodpsn_7TM"/>
</dbReference>
<keyword evidence="13" id="KW-1185">Reference proteome</keyword>
<feature type="transmembrane region" description="Helical" evidence="10">
    <location>
        <begin position="12"/>
        <end position="33"/>
    </location>
</feature>
<evidence type="ECO:0000256" key="1">
    <source>
        <dbReference type="ARBA" id="ARBA00004651"/>
    </source>
</evidence>
<evidence type="ECO:0000256" key="5">
    <source>
        <dbReference type="ARBA" id="ARBA00022725"/>
    </source>
</evidence>
<keyword evidence="5" id="KW-0552">Olfaction</keyword>
<dbReference type="PRINTS" id="PR00237">
    <property type="entry name" value="GPCRRHODOPSN"/>
</dbReference>
<keyword evidence="8 9" id="KW-0807">Transducer</keyword>
<dbReference type="GO" id="GO:0004984">
    <property type="term" value="F:olfactory receptor activity"/>
    <property type="evidence" value="ECO:0007669"/>
    <property type="project" value="InterPro"/>
</dbReference>